<sequence length="233" mass="26407">MKSEGEEDEQSGSWDKVDAGYDYRRDDGTGGGAVRGGWLNSSLHLRGPKEDSWAQGNIIRDLDKVVIVWGDRGNKGNPVAHGDLQLQQVNWARWLRRLWESRGEVGIDDRVVGCIPRLEDGLGLLRAKEWGIVSMKTTERLKRERICRGRGIKAGFQRGKTRMTATGAHDQTQIMMETIARLMMATGAHDQTQIMMETIARLEVIILVGQEPKKVLVLEMFNRWREPSQVRDV</sequence>
<organism evidence="2 3">
    <name type="scientific">Phakopsora pachyrhizi</name>
    <name type="common">Asian soybean rust disease fungus</name>
    <dbReference type="NCBI Taxonomy" id="170000"/>
    <lineage>
        <taxon>Eukaryota</taxon>
        <taxon>Fungi</taxon>
        <taxon>Dikarya</taxon>
        <taxon>Basidiomycota</taxon>
        <taxon>Pucciniomycotina</taxon>
        <taxon>Pucciniomycetes</taxon>
        <taxon>Pucciniales</taxon>
        <taxon>Phakopsoraceae</taxon>
        <taxon>Phakopsora</taxon>
    </lineage>
</organism>
<dbReference type="AlphaFoldDB" id="A0AAV0BJK4"/>
<name>A0AAV0BJK4_PHAPC</name>
<evidence type="ECO:0000256" key="1">
    <source>
        <dbReference type="SAM" id="MobiDB-lite"/>
    </source>
</evidence>
<gene>
    <name evidence="2" type="ORF">PPACK8108_LOCUS21440</name>
</gene>
<keyword evidence="3" id="KW-1185">Reference proteome</keyword>
<evidence type="ECO:0000313" key="2">
    <source>
        <dbReference type="EMBL" id="CAH7686742.1"/>
    </source>
</evidence>
<protein>
    <submittedName>
        <fullName evidence="2">Uncharacterized protein</fullName>
    </submittedName>
</protein>
<feature type="compositionally biased region" description="Acidic residues" evidence="1">
    <location>
        <begin position="1"/>
        <end position="10"/>
    </location>
</feature>
<comment type="caution">
    <text evidence="2">The sequence shown here is derived from an EMBL/GenBank/DDBJ whole genome shotgun (WGS) entry which is preliminary data.</text>
</comment>
<dbReference type="Proteomes" id="UP001153365">
    <property type="component" value="Unassembled WGS sequence"/>
</dbReference>
<feature type="region of interest" description="Disordered" evidence="1">
    <location>
        <begin position="1"/>
        <end position="20"/>
    </location>
</feature>
<proteinExistence type="predicted"/>
<evidence type="ECO:0000313" key="3">
    <source>
        <dbReference type="Proteomes" id="UP001153365"/>
    </source>
</evidence>
<dbReference type="EMBL" id="CALTRL010005810">
    <property type="protein sequence ID" value="CAH7686742.1"/>
    <property type="molecule type" value="Genomic_DNA"/>
</dbReference>
<accession>A0AAV0BJK4</accession>
<reference evidence="2" key="1">
    <citation type="submission" date="2022-06" db="EMBL/GenBank/DDBJ databases">
        <authorList>
            <consortium name="SYNGENTA / RWTH Aachen University"/>
        </authorList>
    </citation>
    <scope>NUCLEOTIDE SEQUENCE</scope>
</reference>